<keyword evidence="3" id="KW-1185">Reference proteome</keyword>
<evidence type="ECO:0000313" key="2">
    <source>
        <dbReference type="EMBL" id="PZG53355.1"/>
    </source>
</evidence>
<dbReference type="AlphaFoldDB" id="A0A2W2HP03"/>
<feature type="domain" description="Coenzyme Q-binding protein COQ10 START" evidence="1">
    <location>
        <begin position="10"/>
        <end position="136"/>
    </location>
</feature>
<evidence type="ECO:0000313" key="3">
    <source>
        <dbReference type="Proteomes" id="UP000248544"/>
    </source>
</evidence>
<dbReference type="RefSeq" id="WP_111165987.1">
    <property type="nucleotide sequence ID" value="NZ_POUA01000025.1"/>
</dbReference>
<dbReference type="InterPro" id="IPR023393">
    <property type="entry name" value="START-like_dom_sf"/>
</dbReference>
<sequence length="161" mass="17785">MPYAEHTVTVDASISVVWDLLVDVEGYARIFPPTQDVKIIEGDSTYQIARFVVDVNGETATWVSRRDIDAGRHVIAYRQLETAPIVGRMGGEWRAFPFGADRTQLVLTHDFETREAVDGKVAGRFSPEEADAMLHAAVERNSVADLNAVKSEAERLVAEPA</sequence>
<dbReference type="EMBL" id="POUA01000025">
    <property type="protein sequence ID" value="PZG53355.1"/>
    <property type="molecule type" value="Genomic_DNA"/>
</dbReference>
<dbReference type="Pfam" id="PF03364">
    <property type="entry name" value="Polyketide_cyc"/>
    <property type="match status" value="1"/>
</dbReference>
<organism evidence="2 3">
    <name type="scientific">Spongiactinospora gelatinilytica</name>
    <dbReference type="NCBI Taxonomy" id="2666298"/>
    <lineage>
        <taxon>Bacteria</taxon>
        <taxon>Bacillati</taxon>
        <taxon>Actinomycetota</taxon>
        <taxon>Actinomycetes</taxon>
        <taxon>Streptosporangiales</taxon>
        <taxon>Streptosporangiaceae</taxon>
        <taxon>Spongiactinospora</taxon>
    </lineage>
</organism>
<comment type="caution">
    <text evidence="2">The sequence shown here is derived from an EMBL/GenBank/DDBJ whole genome shotgun (WGS) entry which is preliminary data.</text>
</comment>
<dbReference type="CDD" id="cd08861">
    <property type="entry name" value="OtcD1_ARO-CYC_like"/>
    <property type="match status" value="1"/>
</dbReference>
<dbReference type="InterPro" id="IPR005031">
    <property type="entry name" value="COQ10_START"/>
</dbReference>
<dbReference type="SUPFAM" id="SSF55961">
    <property type="entry name" value="Bet v1-like"/>
    <property type="match status" value="1"/>
</dbReference>
<evidence type="ECO:0000259" key="1">
    <source>
        <dbReference type="Pfam" id="PF03364"/>
    </source>
</evidence>
<accession>A0A2W2HP03</accession>
<reference evidence="2 3" key="1">
    <citation type="submission" date="2018-01" db="EMBL/GenBank/DDBJ databases">
        <title>Draft genome sequence of Sphaerisporangium sp. 7K107.</title>
        <authorList>
            <person name="Sahin N."/>
            <person name="Saygin H."/>
            <person name="Ay H."/>
        </authorList>
    </citation>
    <scope>NUCLEOTIDE SEQUENCE [LARGE SCALE GENOMIC DNA]</scope>
    <source>
        <strain evidence="2 3">7K107</strain>
    </source>
</reference>
<dbReference type="Proteomes" id="UP000248544">
    <property type="component" value="Unassembled WGS sequence"/>
</dbReference>
<dbReference type="Gene3D" id="3.30.530.20">
    <property type="match status" value="1"/>
</dbReference>
<proteinExistence type="predicted"/>
<protein>
    <recommendedName>
        <fullName evidence="1">Coenzyme Q-binding protein COQ10 START domain-containing protein</fullName>
    </recommendedName>
</protein>
<gene>
    <name evidence="2" type="ORF">C1I98_05530</name>
</gene>
<name>A0A2W2HP03_9ACTN</name>